<comment type="caution">
    <text evidence="1">The sequence shown here is derived from an EMBL/GenBank/DDBJ whole genome shotgun (WGS) entry which is preliminary data.</text>
</comment>
<reference evidence="1 2" key="2">
    <citation type="submission" date="2013-09" db="EMBL/GenBank/DDBJ databases">
        <title>Whole genome comparison of six Crocosphaera watsonii strains with differing phenotypes.</title>
        <authorList>
            <person name="Bench S.R."/>
            <person name="Heller P."/>
            <person name="Frank I."/>
            <person name="Arciniega M."/>
            <person name="Shilova I.N."/>
            <person name="Zehr J.P."/>
        </authorList>
    </citation>
    <scope>NUCLEOTIDE SEQUENCE [LARGE SCALE GENOMIC DNA]</scope>
    <source>
        <strain evidence="1 2">WH 0401</strain>
    </source>
</reference>
<gene>
    <name evidence="1" type="ORF">CWATWH0401_2711</name>
</gene>
<sequence length="46" mass="5379">MNNIGINYESENFSSDYLPLISFQTEEQKNMAESYISTKAKIFLIR</sequence>
<evidence type="ECO:0000313" key="1">
    <source>
        <dbReference type="EMBL" id="CCQ62711.1"/>
    </source>
</evidence>
<dbReference type="EMBL" id="CAQM01000566">
    <property type="protein sequence ID" value="CCQ62711.1"/>
    <property type="molecule type" value="Genomic_DNA"/>
</dbReference>
<organism evidence="1 2">
    <name type="scientific">Crocosphaera watsonii WH 0401</name>
    <dbReference type="NCBI Taxonomy" id="555881"/>
    <lineage>
        <taxon>Bacteria</taxon>
        <taxon>Bacillati</taxon>
        <taxon>Cyanobacteriota</taxon>
        <taxon>Cyanophyceae</taxon>
        <taxon>Oscillatoriophycideae</taxon>
        <taxon>Chroococcales</taxon>
        <taxon>Aphanothecaceae</taxon>
        <taxon>Crocosphaera</taxon>
    </lineage>
</organism>
<reference evidence="1 2" key="1">
    <citation type="submission" date="2013-01" db="EMBL/GenBank/DDBJ databases">
        <authorList>
            <person name="Bench S."/>
        </authorList>
    </citation>
    <scope>NUCLEOTIDE SEQUENCE [LARGE SCALE GENOMIC DNA]</scope>
    <source>
        <strain evidence="1 2">WH 0401</strain>
    </source>
</reference>
<dbReference type="AlphaFoldDB" id="T2JC26"/>
<dbReference type="Proteomes" id="UP000018198">
    <property type="component" value="Unassembled WGS sequence"/>
</dbReference>
<dbReference type="RefSeq" id="WP_021836085.1">
    <property type="nucleotide sequence ID" value="NZ_CAQM01000566.1"/>
</dbReference>
<name>T2JC26_CROWT</name>
<accession>T2JC26</accession>
<protein>
    <submittedName>
        <fullName evidence="1">Uncharacterized protein</fullName>
    </submittedName>
</protein>
<proteinExistence type="predicted"/>
<evidence type="ECO:0000313" key="2">
    <source>
        <dbReference type="Proteomes" id="UP000018198"/>
    </source>
</evidence>